<dbReference type="OrthoDB" id="9780088at2"/>
<dbReference type="AlphaFoldDB" id="A0A545SQL3"/>
<gene>
    <name evidence="7" type="ORF">FKG94_26000</name>
</gene>
<feature type="transmembrane region" description="Helical" evidence="6">
    <location>
        <begin position="399"/>
        <end position="419"/>
    </location>
</feature>
<feature type="transmembrane region" description="Helical" evidence="6">
    <location>
        <begin position="27"/>
        <end position="51"/>
    </location>
</feature>
<evidence type="ECO:0000313" key="8">
    <source>
        <dbReference type="Proteomes" id="UP000319732"/>
    </source>
</evidence>
<dbReference type="RefSeq" id="WP_142929874.1">
    <property type="nucleotide sequence ID" value="NZ_ML660112.1"/>
</dbReference>
<evidence type="ECO:0000256" key="5">
    <source>
        <dbReference type="ARBA" id="ARBA00023136"/>
    </source>
</evidence>
<evidence type="ECO:0000313" key="7">
    <source>
        <dbReference type="EMBL" id="TQV67249.1"/>
    </source>
</evidence>
<dbReference type="InterPro" id="IPR001248">
    <property type="entry name" value="Pur-cyt_permease"/>
</dbReference>
<dbReference type="CDD" id="cd11484">
    <property type="entry name" value="SLC-NCS1sbd_CobB-like"/>
    <property type="match status" value="1"/>
</dbReference>
<keyword evidence="4 6" id="KW-1133">Transmembrane helix</keyword>
<feature type="transmembrane region" description="Helical" evidence="6">
    <location>
        <begin position="271"/>
        <end position="292"/>
    </location>
</feature>
<dbReference type="PANTHER" id="PTHR30569:SF0">
    <property type="entry name" value="CYTOSINE PERMEASE"/>
    <property type="match status" value="1"/>
</dbReference>
<dbReference type="Gene3D" id="1.10.4160.10">
    <property type="entry name" value="Hydantoin permease"/>
    <property type="match status" value="1"/>
</dbReference>
<comment type="caution">
    <text evidence="7">The sequence shown here is derived from an EMBL/GenBank/DDBJ whole genome shotgun (WGS) entry which is preliminary data.</text>
</comment>
<feature type="transmembrane region" description="Helical" evidence="6">
    <location>
        <begin position="313"/>
        <end position="332"/>
    </location>
</feature>
<feature type="transmembrane region" description="Helical" evidence="6">
    <location>
        <begin position="166"/>
        <end position="183"/>
    </location>
</feature>
<feature type="transmembrane region" description="Helical" evidence="6">
    <location>
        <begin position="372"/>
        <end position="393"/>
    </location>
</feature>
<comment type="similarity">
    <text evidence="2">Belongs to the purine-cytosine permease (2.A.39) family.</text>
</comment>
<organism evidence="7 8">
    <name type="scientific">Exilibacterium tricleocarpae</name>
    <dbReference type="NCBI Taxonomy" id="2591008"/>
    <lineage>
        <taxon>Bacteria</taxon>
        <taxon>Pseudomonadati</taxon>
        <taxon>Pseudomonadota</taxon>
        <taxon>Gammaproteobacteria</taxon>
        <taxon>Cellvibrionales</taxon>
        <taxon>Cellvibrionaceae</taxon>
        <taxon>Exilibacterium</taxon>
    </lineage>
</organism>
<dbReference type="Proteomes" id="UP000319732">
    <property type="component" value="Unassembled WGS sequence"/>
</dbReference>
<evidence type="ECO:0000256" key="4">
    <source>
        <dbReference type="ARBA" id="ARBA00022989"/>
    </source>
</evidence>
<evidence type="ECO:0000256" key="1">
    <source>
        <dbReference type="ARBA" id="ARBA00004141"/>
    </source>
</evidence>
<keyword evidence="5 6" id="KW-0472">Membrane</keyword>
<dbReference type="EMBL" id="VHSG01000036">
    <property type="protein sequence ID" value="TQV67249.1"/>
    <property type="molecule type" value="Genomic_DNA"/>
</dbReference>
<evidence type="ECO:0000256" key="6">
    <source>
        <dbReference type="SAM" id="Phobius"/>
    </source>
</evidence>
<feature type="transmembrane region" description="Helical" evidence="6">
    <location>
        <begin position="203"/>
        <end position="224"/>
    </location>
</feature>
<sequence length="448" mass="47502">MSTLSRLTRNHANHAVPPDEQVGGVRIALVIVGVAITLPAFLLGAEIIHGLGAVRGITAIFCGGLILTATAMLTMTVGARSKLTTYAITQFAYGRTGARVVNLVLSITLFGWYGVTAMLFGQACQRAVLELFAIDWPLAGFIAAGSVLMVVTTVFGFRAIEKLSRLSVPLMLAALFACIYSVLQHHSLGELAAVPGNSDSRLSSMGMAISAVVGTFMVGVTIVADMSRFSRRPRDSVVAALGSYGSFSMLILVMAGIPILVTGEKDLMRTLYEFGLGTPALIIMIFATWTTNTSNLYSASLSIAQALPFARDWVITVTAGVAGTVLALSGVMVHFVDFLLLLGITVPPIAGIYMVDFFVLRRGRYQLQALDGAPAFNIPAFIAWALAVAVAALSSKQVLVITTIPACDAIVCAALCYLVSMRLAGRRFDAVQKSATQNNALSVDRINR</sequence>
<feature type="transmembrane region" description="Helical" evidence="6">
    <location>
        <begin position="100"/>
        <end position="120"/>
    </location>
</feature>
<evidence type="ECO:0000256" key="3">
    <source>
        <dbReference type="ARBA" id="ARBA00022692"/>
    </source>
</evidence>
<dbReference type="GO" id="GO:0015209">
    <property type="term" value="F:cytosine transmembrane transporter activity"/>
    <property type="evidence" value="ECO:0007669"/>
    <property type="project" value="InterPro"/>
</dbReference>
<name>A0A545SQL3_9GAMM</name>
<accession>A0A545SQL3</accession>
<reference evidence="7 8" key="1">
    <citation type="submission" date="2019-06" db="EMBL/GenBank/DDBJ databases">
        <title>Whole genome sequence for Cellvibrionaceae sp. R142.</title>
        <authorList>
            <person name="Wang G."/>
        </authorList>
    </citation>
    <scope>NUCLEOTIDE SEQUENCE [LARGE SCALE GENOMIC DNA]</scope>
    <source>
        <strain evidence="7 8">R142</strain>
    </source>
</reference>
<keyword evidence="8" id="KW-1185">Reference proteome</keyword>
<feature type="transmembrane region" description="Helical" evidence="6">
    <location>
        <begin position="236"/>
        <end position="259"/>
    </location>
</feature>
<dbReference type="GO" id="GO:0005886">
    <property type="term" value="C:plasma membrane"/>
    <property type="evidence" value="ECO:0007669"/>
    <property type="project" value="TreeGrafter"/>
</dbReference>
<feature type="transmembrane region" description="Helical" evidence="6">
    <location>
        <begin position="338"/>
        <end position="360"/>
    </location>
</feature>
<comment type="subcellular location">
    <subcellularLocation>
        <location evidence="1">Membrane</location>
        <topology evidence="1">Multi-pass membrane protein</topology>
    </subcellularLocation>
</comment>
<proteinExistence type="inferred from homology"/>
<feature type="transmembrane region" description="Helical" evidence="6">
    <location>
        <begin position="57"/>
        <end position="79"/>
    </location>
</feature>
<protein>
    <submittedName>
        <fullName evidence="7">Cytosine permease</fullName>
    </submittedName>
</protein>
<evidence type="ECO:0000256" key="2">
    <source>
        <dbReference type="ARBA" id="ARBA00008974"/>
    </source>
</evidence>
<keyword evidence="3 6" id="KW-0812">Transmembrane</keyword>
<dbReference type="Pfam" id="PF02133">
    <property type="entry name" value="Transp_cyt_pur"/>
    <property type="match status" value="1"/>
</dbReference>
<dbReference type="InterPro" id="IPR030191">
    <property type="entry name" value="CodB"/>
</dbReference>
<dbReference type="PANTHER" id="PTHR30569">
    <property type="entry name" value="CYTOSINE TRANSPORTER CODB"/>
    <property type="match status" value="1"/>
</dbReference>
<feature type="transmembrane region" description="Helical" evidence="6">
    <location>
        <begin position="140"/>
        <end position="159"/>
    </location>
</feature>